<dbReference type="Proteomes" id="UP001140011">
    <property type="component" value="Unassembled WGS sequence"/>
</dbReference>
<dbReference type="InterPro" id="IPR040976">
    <property type="entry name" value="Pkinase_fungal"/>
</dbReference>
<sequence length="353" mass="38954">MTAHLAKDAVEACPRSLSGDTTDGLDYNILAGEDFGFSNISGIRDNNLEMLLQDALRRNCATVCKLATPRMPDLRTVVEELVNSIAADLEARLPMTARGKVHAYNTRSELCTSDPRSKGLANGPLDAWATDILKWTEKQSYTHLAADFVAPFFEAFVLFVAHHIKTHFRNHGASGGFKPEDCRLILPIASKDMDAEHTDFDSVDYVDPTDFVTVECGMFLLSGSVKSQAAPARHLIVADAEIIGHPDDYNKAKLRLATKTKALYFNQHNRRFAWELTVSNHTVHAYVFGTDSIWASTAMDISSAKGRRAFISLLVDWSLCSVDRLGFDPSIRYVVGGSIGGPCLEIDVHEMDE</sequence>
<feature type="domain" description="Fungal-type protein kinase" evidence="1">
    <location>
        <begin position="245"/>
        <end position="333"/>
    </location>
</feature>
<comment type="caution">
    <text evidence="2">The sequence shown here is derived from an EMBL/GenBank/DDBJ whole genome shotgun (WGS) entry which is preliminary data.</text>
</comment>
<evidence type="ECO:0000259" key="1">
    <source>
        <dbReference type="Pfam" id="PF17667"/>
    </source>
</evidence>
<reference evidence="2" key="1">
    <citation type="submission" date="2022-07" db="EMBL/GenBank/DDBJ databases">
        <title>Phylogenomic reconstructions and comparative analyses of Kickxellomycotina fungi.</title>
        <authorList>
            <person name="Reynolds N.K."/>
            <person name="Stajich J.E."/>
            <person name="Barry K."/>
            <person name="Grigoriev I.V."/>
            <person name="Crous P."/>
            <person name="Smith M.E."/>
        </authorList>
    </citation>
    <scope>NUCLEOTIDE SEQUENCE</scope>
    <source>
        <strain evidence="2">BCRC 34297</strain>
    </source>
</reference>
<proteinExistence type="predicted"/>
<gene>
    <name evidence="2" type="ORF">GGI19_005352</name>
</gene>
<dbReference type="AlphaFoldDB" id="A0A9W8GUA5"/>
<dbReference type="OrthoDB" id="5515830at2759"/>
<protein>
    <recommendedName>
        <fullName evidence="1">Fungal-type protein kinase domain-containing protein</fullName>
    </recommendedName>
</protein>
<keyword evidence="3" id="KW-1185">Reference proteome</keyword>
<organism evidence="2 3">
    <name type="scientific">Coemansia pectinata</name>
    <dbReference type="NCBI Taxonomy" id="1052879"/>
    <lineage>
        <taxon>Eukaryota</taxon>
        <taxon>Fungi</taxon>
        <taxon>Fungi incertae sedis</taxon>
        <taxon>Zoopagomycota</taxon>
        <taxon>Kickxellomycotina</taxon>
        <taxon>Kickxellomycetes</taxon>
        <taxon>Kickxellales</taxon>
        <taxon>Kickxellaceae</taxon>
        <taxon>Coemansia</taxon>
    </lineage>
</organism>
<feature type="non-terminal residue" evidence="2">
    <location>
        <position position="353"/>
    </location>
</feature>
<evidence type="ECO:0000313" key="2">
    <source>
        <dbReference type="EMBL" id="KAJ2750005.1"/>
    </source>
</evidence>
<dbReference type="Pfam" id="PF17667">
    <property type="entry name" value="Pkinase_fungal"/>
    <property type="match status" value="1"/>
</dbReference>
<name>A0A9W8GUA5_9FUNG</name>
<evidence type="ECO:0000313" key="3">
    <source>
        <dbReference type="Proteomes" id="UP001140011"/>
    </source>
</evidence>
<accession>A0A9W8GUA5</accession>
<dbReference type="EMBL" id="JANBUH010000650">
    <property type="protein sequence ID" value="KAJ2750005.1"/>
    <property type="molecule type" value="Genomic_DNA"/>
</dbReference>